<organism evidence="6 7">
    <name type="scientific">Filobacillus milosensis</name>
    <dbReference type="NCBI Taxonomy" id="94137"/>
    <lineage>
        <taxon>Bacteria</taxon>
        <taxon>Bacillati</taxon>
        <taxon>Bacillota</taxon>
        <taxon>Bacilli</taxon>
        <taxon>Bacillales</taxon>
        <taxon>Bacillaceae</taxon>
        <taxon>Filobacillus</taxon>
    </lineage>
</organism>
<evidence type="ECO:0000313" key="7">
    <source>
        <dbReference type="Proteomes" id="UP000297975"/>
    </source>
</evidence>
<keyword evidence="3" id="KW-0472">Membrane</keyword>
<comment type="similarity">
    <text evidence="1">Belongs to the ATP-dependent AMP-binding enzyme family.</text>
</comment>
<protein>
    <submittedName>
        <fullName evidence="6">AMP-dependent synthetase</fullName>
    </submittedName>
</protein>
<dbReference type="InterPro" id="IPR042099">
    <property type="entry name" value="ANL_N_sf"/>
</dbReference>
<dbReference type="Proteomes" id="UP000297975">
    <property type="component" value="Unassembled WGS sequence"/>
</dbReference>
<keyword evidence="2" id="KW-0175">Coiled coil</keyword>
<evidence type="ECO:0000259" key="4">
    <source>
        <dbReference type="Pfam" id="PF00501"/>
    </source>
</evidence>
<evidence type="ECO:0000256" key="1">
    <source>
        <dbReference type="ARBA" id="ARBA00006432"/>
    </source>
</evidence>
<feature type="domain" description="AMP-binding enzyme C-terminal" evidence="5">
    <location>
        <begin position="429"/>
        <end position="501"/>
    </location>
</feature>
<evidence type="ECO:0000313" key="6">
    <source>
        <dbReference type="EMBL" id="TFB22924.1"/>
    </source>
</evidence>
<evidence type="ECO:0000256" key="2">
    <source>
        <dbReference type="SAM" id="Coils"/>
    </source>
</evidence>
<dbReference type="InterPro" id="IPR045851">
    <property type="entry name" value="AMP-bd_C_sf"/>
</dbReference>
<dbReference type="PANTHER" id="PTHR43201">
    <property type="entry name" value="ACYL-COA SYNTHETASE"/>
    <property type="match status" value="1"/>
</dbReference>
<dbReference type="EMBL" id="SOPW01000005">
    <property type="protein sequence ID" value="TFB22924.1"/>
    <property type="molecule type" value="Genomic_DNA"/>
</dbReference>
<dbReference type="PANTHER" id="PTHR43201:SF8">
    <property type="entry name" value="ACYL-COA SYNTHETASE FAMILY MEMBER 3"/>
    <property type="match status" value="1"/>
</dbReference>
<dbReference type="Pfam" id="PF00501">
    <property type="entry name" value="AMP-binding"/>
    <property type="match status" value="1"/>
</dbReference>
<accession>A0A4Y8IR31</accession>
<dbReference type="AlphaFoldDB" id="A0A4Y8IR31"/>
<dbReference type="GO" id="GO:0031956">
    <property type="term" value="F:medium-chain fatty acid-CoA ligase activity"/>
    <property type="evidence" value="ECO:0007669"/>
    <property type="project" value="TreeGrafter"/>
</dbReference>
<dbReference type="SUPFAM" id="SSF56801">
    <property type="entry name" value="Acetyl-CoA synthetase-like"/>
    <property type="match status" value="1"/>
</dbReference>
<dbReference type="InterPro" id="IPR025110">
    <property type="entry name" value="AMP-bd_C"/>
</dbReference>
<keyword evidence="3" id="KW-1133">Transmembrane helix</keyword>
<sequence>MKLINLIKVLYKIRLFTPRSLYNLLTVLIKSGSNLMTLLYFAEKKYGERVALVDDKETLTYTQMLNQTENLSLHLKEQYDIEKGDKVLFLCKNHNSLIRGIFAVSRLGADVYLVNAEIAENQLEELLKQQQQFKLLIYDQEVESIITHSSFKGEKLLTYHIENSIEQLIHLNHDKELLERCSMGRLVLQTGWTTGRSKEAVHKPSLFNYLNPFIALIKRLKLLDYHTAYVGTPIYHGYGIAILLLFIPLGKKIVVSSDFESKQASHIIAKHQVEFMTVVPLMLQRLLKTDLDNIKNLKCIASGGTKLNEKLVNETFDQLGPVLYNLYGTSETGLNLIATPTELNDSPMTNGQPVNKQQIKIFDQHMNEVNTGEIGQIFIINDWSMINRQKRWMGTGDLAYRDERGYYYVCGRVDDMIVSGGENVYPIHVEQELNRHPHVKDVAVIGRDDHEFGHRLHAFVTVQENISEQEILNWLSTRVARYQMPKQITIMDTLPYTHLGKISKKELTRGVSK</sequence>
<feature type="coiled-coil region" evidence="2">
    <location>
        <begin position="109"/>
        <end position="136"/>
    </location>
</feature>
<dbReference type="InterPro" id="IPR000873">
    <property type="entry name" value="AMP-dep_synth/lig_dom"/>
</dbReference>
<proteinExistence type="inferred from homology"/>
<dbReference type="Gene3D" id="3.30.300.30">
    <property type="match status" value="1"/>
</dbReference>
<dbReference type="GO" id="GO:0006631">
    <property type="term" value="P:fatty acid metabolic process"/>
    <property type="evidence" value="ECO:0007669"/>
    <property type="project" value="TreeGrafter"/>
</dbReference>
<dbReference type="RefSeq" id="WP_134339655.1">
    <property type="nucleotide sequence ID" value="NZ_SOPW01000005.1"/>
</dbReference>
<name>A0A4Y8IR31_9BACI</name>
<feature type="transmembrane region" description="Helical" evidence="3">
    <location>
        <begin position="21"/>
        <end position="42"/>
    </location>
</feature>
<feature type="domain" description="AMP-dependent synthetase/ligase" evidence="4">
    <location>
        <begin position="44"/>
        <end position="381"/>
    </location>
</feature>
<keyword evidence="3" id="KW-0812">Transmembrane</keyword>
<keyword evidence="7" id="KW-1185">Reference proteome</keyword>
<dbReference type="Pfam" id="PF13193">
    <property type="entry name" value="AMP-binding_C"/>
    <property type="match status" value="1"/>
</dbReference>
<gene>
    <name evidence="6" type="ORF">E3U55_06700</name>
</gene>
<evidence type="ECO:0000256" key="3">
    <source>
        <dbReference type="SAM" id="Phobius"/>
    </source>
</evidence>
<comment type="caution">
    <text evidence="6">The sequence shown here is derived from an EMBL/GenBank/DDBJ whole genome shotgun (WGS) entry which is preliminary data.</text>
</comment>
<evidence type="ECO:0000259" key="5">
    <source>
        <dbReference type="Pfam" id="PF13193"/>
    </source>
</evidence>
<reference evidence="6 7" key="1">
    <citation type="submission" date="2019-03" db="EMBL/GenBank/DDBJ databases">
        <authorList>
            <person name="He R.-H."/>
        </authorList>
    </citation>
    <scope>NUCLEOTIDE SEQUENCE [LARGE SCALE GENOMIC DNA]</scope>
    <source>
        <strain evidence="7">SH 714</strain>
    </source>
</reference>
<dbReference type="CDD" id="cd04433">
    <property type="entry name" value="AFD_class_I"/>
    <property type="match status" value="1"/>
</dbReference>
<dbReference type="Gene3D" id="3.40.50.12780">
    <property type="entry name" value="N-terminal domain of ligase-like"/>
    <property type="match status" value="1"/>
</dbReference>
<dbReference type="OrthoDB" id="9778383at2"/>